<dbReference type="InterPro" id="IPR036079">
    <property type="entry name" value="ATPase_csu/dsu_sf"/>
</dbReference>
<protein>
    <recommendedName>
        <fullName evidence="7">V-type ATP synthase subunit C</fullName>
    </recommendedName>
</protein>
<evidence type="ECO:0000313" key="5">
    <source>
        <dbReference type="EMBL" id="RZN67983.1"/>
    </source>
</evidence>
<feature type="transmembrane region" description="Helical" evidence="4">
    <location>
        <begin position="14"/>
        <end position="34"/>
    </location>
</feature>
<evidence type="ECO:0000256" key="1">
    <source>
        <dbReference type="ARBA" id="ARBA00006709"/>
    </source>
</evidence>
<keyword evidence="4" id="KW-1133">Transmembrane helix</keyword>
<comment type="similarity">
    <text evidence="1">Belongs to the V-ATPase V0D/AC39 subunit family.</text>
</comment>
<keyword evidence="4" id="KW-0812">Transmembrane</keyword>
<dbReference type="PANTHER" id="PTHR38682">
    <property type="entry name" value="V-TYPE ATP SYNTHASE SUBUNIT C"/>
    <property type="match status" value="1"/>
</dbReference>
<evidence type="ECO:0000256" key="3">
    <source>
        <dbReference type="ARBA" id="ARBA00023065"/>
    </source>
</evidence>
<keyword evidence="2" id="KW-0813">Transport</keyword>
<keyword evidence="3" id="KW-0406">Ion transport</keyword>
<sequence length="382" mass="42761">MAISGFLGSMSTEVAGIFVVIMGVMGIAFLYPVVKKLKNIVPYVYPNARIRAKEAKLIKSDTFEEMISVASLSEVISMLENTDHLKFAQSISIDKAEDVETPVDKYMADLYWEIASIVPKKDLPLMKTLMAMWDARNLKLIVRNVHLFETGRGGKTDEDIIKLMVRSPMEKSIKNLVDARTMDEMATGLEGSAFDLSAYIPHYRQTGSLSILENALYRVVYEVMLKELPPNEPEVKRYFSTMVGVQNLKTLLRAKRDGMSYRQIEPFLIKNAGLAEGIAKSFDELGITDMINGLEGTVFYKPLTEVLPEYDKEKSLSAFENVLDGLIARTGMDISTSHPFGMGPIIGFLSVKDMEAKNLKRIMTAKYLNLPADEIKPLMINA</sequence>
<dbReference type="GO" id="GO:0046961">
    <property type="term" value="F:proton-transporting ATPase activity, rotational mechanism"/>
    <property type="evidence" value="ECO:0007669"/>
    <property type="project" value="InterPro"/>
</dbReference>
<evidence type="ECO:0000313" key="6">
    <source>
        <dbReference type="Proteomes" id="UP000320766"/>
    </source>
</evidence>
<dbReference type="AlphaFoldDB" id="A0A520KVG4"/>
<dbReference type="InterPro" id="IPR035067">
    <property type="entry name" value="V-type_ATPase_csu/dsu"/>
</dbReference>
<name>A0A520KVG4_9EURY</name>
<dbReference type="InterPro" id="IPR002843">
    <property type="entry name" value="ATPase_V0-cplx_csu/dsu"/>
</dbReference>
<evidence type="ECO:0000256" key="2">
    <source>
        <dbReference type="ARBA" id="ARBA00022448"/>
    </source>
</evidence>
<accession>A0A520KVG4</accession>
<evidence type="ECO:0000256" key="4">
    <source>
        <dbReference type="SAM" id="Phobius"/>
    </source>
</evidence>
<dbReference type="EMBL" id="RXIL01000119">
    <property type="protein sequence ID" value="RZN67983.1"/>
    <property type="molecule type" value="Genomic_DNA"/>
</dbReference>
<keyword evidence="4" id="KW-0472">Membrane</keyword>
<comment type="caution">
    <text evidence="5">The sequence shown here is derived from an EMBL/GenBank/DDBJ whole genome shotgun (WGS) entry which is preliminary data.</text>
</comment>
<dbReference type="Gene3D" id="1.20.1690.10">
    <property type="entry name" value="V-type ATP synthase subunit C domain"/>
    <property type="match status" value="2"/>
</dbReference>
<dbReference type="Gene3D" id="1.10.132.50">
    <property type="entry name" value="ATP synthase (C/AC39) subunit, domain 3"/>
    <property type="match status" value="1"/>
</dbReference>
<dbReference type="InterPro" id="IPR044911">
    <property type="entry name" value="V-type_ATPase_csu/dsu_dom_3"/>
</dbReference>
<reference evidence="5 6" key="1">
    <citation type="journal article" date="2019" name="Nat. Microbiol.">
        <title>Wide diversity of methane and short-chain alkane metabolisms in uncultured archaea.</title>
        <authorList>
            <person name="Borrel G."/>
            <person name="Adam P.S."/>
            <person name="McKay L.J."/>
            <person name="Chen L.X."/>
            <person name="Sierra-Garcia I.N."/>
            <person name="Sieber C.M."/>
            <person name="Letourneur Q."/>
            <person name="Ghozlane A."/>
            <person name="Andersen G.L."/>
            <person name="Li W.J."/>
            <person name="Hallam S.J."/>
            <person name="Muyzer G."/>
            <person name="de Oliveira V.M."/>
            <person name="Inskeep W.P."/>
            <person name="Banfield J.F."/>
            <person name="Gribaldo S."/>
        </authorList>
    </citation>
    <scope>NUCLEOTIDE SEQUENCE [LARGE SCALE GENOMIC DNA]</scope>
    <source>
        <strain evidence="5">NM1b</strain>
    </source>
</reference>
<gene>
    <name evidence="5" type="ORF">EF807_06690</name>
</gene>
<proteinExistence type="inferred from homology"/>
<dbReference type="InterPro" id="IPR050873">
    <property type="entry name" value="V-ATPase_V0D/AC39_subunit"/>
</dbReference>
<dbReference type="PANTHER" id="PTHR38682:SF1">
    <property type="entry name" value="V-TYPE ATP SYNTHASE SUBUNIT C"/>
    <property type="match status" value="1"/>
</dbReference>
<dbReference type="Pfam" id="PF01992">
    <property type="entry name" value="vATP-synt_AC39"/>
    <property type="match status" value="1"/>
</dbReference>
<dbReference type="SUPFAM" id="SSF103486">
    <property type="entry name" value="V-type ATP synthase subunit C"/>
    <property type="match status" value="1"/>
</dbReference>
<dbReference type="Proteomes" id="UP000320766">
    <property type="component" value="Unassembled WGS sequence"/>
</dbReference>
<organism evidence="5 6">
    <name type="scientific">Candidatus Methanolliviera hydrocarbonicum</name>
    <dbReference type="NCBI Taxonomy" id="2491085"/>
    <lineage>
        <taxon>Archaea</taxon>
        <taxon>Methanobacteriati</taxon>
        <taxon>Methanobacteriota</taxon>
        <taxon>Candidatus Methanoliparia</taxon>
        <taxon>Candidatus Methanoliparales</taxon>
        <taxon>Candidatus Methanollivieraceae</taxon>
        <taxon>Candidatus Methanolliviera</taxon>
    </lineage>
</organism>
<evidence type="ECO:0008006" key="7">
    <source>
        <dbReference type="Google" id="ProtNLM"/>
    </source>
</evidence>